<reference evidence="9" key="1">
    <citation type="journal article" date="2019" name="Int. J. Syst. Evol. Microbiol.">
        <title>The Global Catalogue of Microorganisms (GCM) 10K type strain sequencing project: providing services to taxonomists for standard genome sequencing and annotation.</title>
        <authorList>
            <consortium name="The Broad Institute Genomics Platform"/>
            <consortium name="The Broad Institute Genome Sequencing Center for Infectious Disease"/>
            <person name="Wu L."/>
            <person name="Ma J."/>
        </authorList>
    </citation>
    <scope>NUCLEOTIDE SEQUENCE [LARGE SCALE GENOMIC DNA]</scope>
    <source>
        <strain evidence="9">KCTC 52042</strain>
    </source>
</reference>
<name>A0ABW5JHT5_9BACT</name>
<evidence type="ECO:0000256" key="6">
    <source>
        <dbReference type="SAM" id="Phobius"/>
    </source>
</evidence>
<feature type="transmembrane region" description="Helical" evidence="6">
    <location>
        <begin position="15"/>
        <end position="33"/>
    </location>
</feature>
<dbReference type="InterPro" id="IPR044770">
    <property type="entry name" value="MFS_spinster-like"/>
</dbReference>
<organism evidence="8 9">
    <name type="scientific">Gracilimonas halophila</name>
    <dbReference type="NCBI Taxonomy" id="1834464"/>
    <lineage>
        <taxon>Bacteria</taxon>
        <taxon>Pseudomonadati</taxon>
        <taxon>Balneolota</taxon>
        <taxon>Balneolia</taxon>
        <taxon>Balneolales</taxon>
        <taxon>Balneolaceae</taxon>
        <taxon>Gracilimonas</taxon>
    </lineage>
</organism>
<feature type="transmembrane region" description="Helical" evidence="6">
    <location>
        <begin position="262"/>
        <end position="281"/>
    </location>
</feature>
<sequence>MKFIYDKLEARNPQFYAWLVLGLLFLIYISSFVDRQIVAVLGTAIRDDLGFTNTQIGVLYGPAFSLIYAVCGIFMGWFADQFSRKRIILTGLVIWSLMTVASGFASSFVFLITARFFVGVSQSALSPAVYSLLADYFPPEKRARVFSVYASGIFVGVGLSFLIGGSVAQAYDWQEAMKIVGWPGLGIAVIGFLLIREPKRKSVKSDRSSSEFFEVLKFILKKRSVRYYLAGFSLLSLSGYTILAFIGTVLNDTFEAPSMIAQYGWFMFAAGVGVNLSGWLADKMAIKFGPEKRFVMGIVAALGGLPFYYFGLFAESVMMAFVLIGIGNVIASSYNGVAAALIQYFVKSDMRGMAGAVYLFVISIVGFGIGPPVTGWLIDHVFTDLYGPSKALLLVFTVCGFLATLSFWKAMQFYHEDAED</sequence>
<evidence type="ECO:0000256" key="1">
    <source>
        <dbReference type="ARBA" id="ARBA00004141"/>
    </source>
</evidence>
<keyword evidence="3 6" id="KW-0812">Transmembrane</keyword>
<evidence type="ECO:0000256" key="2">
    <source>
        <dbReference type="ARBA" id="ARBA00022448"/>
    </source>
</evidence>
<feature type="transmembrane region" description="Helical" evidence="6">
    <location>
        <begin position="146"/>
        <end position="167"/>
    </location>
</feature>
<gene>
    <name evidence="8" type="ORF">ACFSVN_04125</name>
</gene>
<dbReference type="PANTHER" id="PTHR23505">
    <property type="entry name" value="SPINSTER"/>
    <property type="match status" value="1"/>
</dbReference>
<feature type="transmembrane region" description="Helical" evidence="6">
    <location>
        <begin position="87"/>
        <end position="110"/>
    </location>
</feature>
<keyword evidence="5 6" id="KW-0472">Membrane</keyword>
<evidence type="ECO:0000259" key="7">
    <source>
        <dbReference type="PROSITE" id="PS50850"/>
    </source>
</evidence>
<keyword evidence="4 6" id="KW-1133">Transmembrane helix</keyword>
<comment type="caution">
    <text evidence="8">The sequence shown here is derived from an EMBL/GenBank/DDBJ whole genome shotgun (WGS) entry which is preliminary data.</text>
</comment>
<dbReference type="PANTHER" id="PTHR23505:SF79">
    <property type="entry name" value="PROTEIN SPINSTER"/>
    <property type="match status" value="1"/>
</dbReference>
<evidence type="ECO:0000313" key="8">
    <source>
        <dbReference type="EMBL" id="MFD2531626.1"/>
    </source>
</evidence>
<feature type="transmembrane region" description="Helical" evidence="6">
    <location>
        <begin position="227"/>
        <end position="250"/>
    </location>
</feature>
<protein>
    <submittedName>
        <fullName evidence="8">Spinster family MFS transporter</fullName>
    </submittedName>
</protein>
<feature type="transmembrane region" description="Helical" evidence="6">
    <location>
        <begin position="357"/>
        <end position="378"/>
    </location>
</feature>
<evidence type="ECO:0000256" key="5">
    <source>
        <dbReference type="ARBA" id="ARBA00023136"/>
    </source>
</evidence>
<proteinExistence type="predicted"/>
<keyword evidence="9" id="KW-1185">Reference proteome</keyword>
<comment type="subcellular location">
    <subcellularLocation>
        <location evidence="1">Membrane</location>
        <topology evidence="1">Multi-pass membrane protein</topology>
    </subcellularLocation>
</comment>
<accession>A0ABW5JHT5</accession>
<dbReference type="Gene3D" id="1.20.1250.20">
    <property type="entry name" value="MFS general substrate transporter like domains"/>
    <property type="match status" value="2"/>
</dbReference>
<dbReference type="InterPro" id="IPR011701">
    <property type="entry name" value="MFS"/>
</dbReference>
<feature type="transmembrane region" description="Helical" evidence="6">
    <location>
        <begin position="59"/>
        <end position="80"/>
    </location>
</feature>
<feature type="transmembrane region" description="Helical" evidence="6">
    <location>
        <begin position="317"/>
        <end position="345"/>
    </location>
</feature>
<dbReference type="InterPro" id="IPR020846">
    <property type="entry name" value="MFS_dom"/>
</dbReference>
<dbReference type="RefSeq" id="WP_390299028.1">
    <property type="nucleotide sequence ID" value="NZ_JBHULI010000005.1"/>
</dbReference>
<dbReference type="CDD" id="cd17328">
    <property type="entry name" value="MFS_spinster_like"/>
    <property type="match status" value="1"/>
</dbReference>
<evidence type="ECO:0000256" key="3">
    <source>
        <dbReference type="ARBA" id="ARBA00022692"/>
    </source>
</evidence>
<dbReference type="EMBL" id="JBHULI010000005">
    <property type="protein sequence ID" value="MFD2531626.1"/>
    <property type="molecule type" value="Genomic_DNA"/>
</dbReference>
<evidence type="ECO:0000256" key="4">
    <source>
        <dbReference type="ARBA" id="ARBA00022989"/>
    </source>
</evidence>
<dbReference type="InterPro" id="IPR036259">
    <property type="entry name" value="MFS_trans_sf"/>
</dbReference>
<dbReference type="PROSITE" id="PS50850">
    <property type="entry name" value="MFS"/>
    <property type="match status" value="1"/>
</dbReference>
<evidence type="ECO:0000313" key="9">
    <source>
        <dbReference type="Proteomes" id="UP001597460"/>
    </source>
</evidence>
<feature type="transmembrane region" description="Helical" evidence="6">
    <location>
        <begin position="179"/>
        <end position="195"/>
    </location>
</feature>
<feature type="transmembrane region" description="Helical" evidence="6">
    <location>
        <begin position="390"/>
        <end position="408"/>
    </location>
</feature>
<dbReference type="SUPFAM" id="SSF103473">
    <property type="entry name" value="MFS general substrate transporter"/>
    <property type="match status" value="1"/>
</dbReference>
<keyword evidence="2" id="KW-0813">Transport</keyword>
<feature type="domain" description="Major facilitator superfamily (MFS) profile" evidence="7">
    <location>
        <begin position="20"/>
        <end position="418"/>
    </location>
</feature>
<feature type="transmembrane region" description="Helical" evidence="6">
    <location>
        <begin position="293"/>
        <end position="311"/>
    </location>
</feature>
<dbReference type="Proteomes" id="UP001597460">
    <property type="component" value="Unassembled WGS sequence"/>
</dbReference>
<dbReference type="Pfam" id="PF07690">
    <property type="entry name" value="MFS_1"/>
    <property type="match status" value="1"/>
</dbReference>